<evidence type="ECO:0000256" key="2">
    <source>
        <dbReference type="ARBA" id="ARBA00023054"/>
    </source>
</evidence>
<evidence type="ECO:0000256" key="4">
    <source>
        <dbReference type="SAM" id="MobiDB-lite"/>
    </source>
</evidence>
<proteinExistence type="inferred from homology"/>
<evidence type="ECO:0000313" key="6">
    <source>
        <dbReference type="Proteomes" id="UP001642260"/>
    </source>
</evidence>
<dbReference type="InterPro" id="IPR008545">
    <property type="entry name" value="Web"/>
</dbReference>
<dbReference type="Pfam" id="PF05701">
    <property type="entry name" value="WEMBL"/>
    <property type="match status" value="1"/>
</dbReference>
<feature type="region of interest" description="Disordered" evidence="4">
    <location>
        <begin position="471"/>
        <end position="542"/>
    </location>
</feature>
<dbReference type="PANTHER" id="PTHR32054:SF56">
    <property type="entry name" value="BNAA10G28710D PROTEIN"/>
    <property type="match status" value="1"/>
</dbReference>
<comment type="similarity">
    <text evidence="1">Belongs to the WEB family.</text>
</comment>
<organism evidence="5 6">
    <name type="scientific">Eruca vesicaria subsp. sativa</name>
    <name type="common">Garden rocket</name>
    <name type="synonym">Eruca sativa</name>
    <dbReference type="NCBI Taxonomy" id="29727"/>
    <lineage>
        <taxon>Eukaryota</taxon>
        <taxon>Viridiplantae</taxon>
        <taxon>Streptophyta</taxon>
        <taxon>Embryophyta</taxon>
        <taxon>Tracheophyta</taxon>
        <taxon>Spermatophyta</taxon>
        <taxon>Magnoliopsida</taxon>
        <taxon>eudicotyledons</taxon>
        <taxon>Gunneridae</taxon>
        <taxon>Pentapetalae</taxon>
        <taxon>rosids</taxon>
        <taxon>malvids</taxon>
        <taxon>Brassicales</taxon>
        <taxon>Brassicaceae</taxon>
        <taxon>Brassiceae</taxon>
        <taxon>Eruca</taxon>
    </lineage>
</organism>
<feature type="compositionally biased region" description="Basic and acidic residues" evidence="4">
    <location>
        <begin position="490"/>
        <end position="514"/>
    </location>
</feature>
<feature type="compositionally biased region" description="Polar residues" evidence="4">
    <location>
        <begin position="715"/>
        <end position="727"/>
    </location>
</feature>
<dbReference type="EMBL" id="CAKOAT010160710">
    <property type="protein sequence ID" value="CAH8348574.1"/>
    <property type="molecule type" value="Genomic_DNA"/>
</dbReference>
<feature type="compositionally biased region" description="Basic and acidic residues" evidence="4">
    <location>
        <begin position="648"/>
        <end position="680"/>
    </location>
</feature>
<comment type="caution">
    <text evidence="5">The sequence shown here is derived from an EMBL/GenBank/DDBJ whole genome shotgun (WGS) entry which is preliminary data.</text>
</comment>
<dbReference type="Proteomes" id="UP001642260">
    <property type="component" value="Unassembled WGS sequence"/>
</dbReference>
<feature type="compositionally biased region" description="Basic and acidic residues" evidence="4">
    <location>
        <begin position="689"/>
        <end position="699"/>
    </location>
</feature>
<name>A0ABC8JZS2_ERUVS</name>
<feature type="coiled-coil region" evidence="3">
    <location>
        <begin position="287"/>
        <end position="318"/>
    </location>
</feature>
<feature type="compositionally biased region" description="Basic and acidic residues" evidence="4">
    <location>
        <begin position="525"/>
        <end position="538"/>
    </location>
</feature>
<feature type="compositionally biased region" description="Basic and acidic residues" evidence="4">
    <location>
        <begin position="471"/>
        <end position="483"/>
    </location>
</feature>
<dbReference type="AlphaFoldDB" id="A0ABC8JZS2"/>
<feature type="coiled-coil region" evidence="3">
    <location>
        <begin position="184"/>
        <end position="253"/>
    </location>
</feature>
<gene>
    <name evidence="5" type="ORF">ERUC_LOCUS17402</name>
</gene>
<accession>A0ABC8JZS2</accession>
<reference evidence="5 6" key="1">
    <citation type="submission" date="2022-03" db="EMBL/GenBank/DDBJ databases">
        <authorList>
            <person name="Macdonald S."/>
            <person name="Ahmed S."/>
            <person name="Newling K."/>
        </authorList>
    </citation>
    <scope>NUCLEOTIDE SEQUENCE [LARGE SCALE GENOMIC DNA]</scope>
</reference>
<keyword evidence="6" id="KW-1185">Reference proteome</keyword>
<evidence type="ECO:0000256" key="1">
    <source>
        <dbReference type="ARBA" id="ARBA00005485"/>
    </source>
</evidence>
<feature type="coiled-coil region" evidence="3">
    <location>
        <begin position="348"/>
        <end position="395"/>
    </location>
</feature>
<dbReference type="PANTHER" id="PTHR32054">
    <property type="entry name" value="HEAVY CHAIN, PUTATIVE, EXPRESSED-RELATED-RELATED"/>
    <property type="match status" value="1"/>
</dbReference>
<evidence type="ECO:0000256" key="3">
    <source>
        <dbReference type="SAM" id="Coils"/>
    </source>
</evidence>
<keyword evidence="2 3" id="KW-0175">Coiled coil</keyword>
<sequence>MDDEASKDLSLLPDLNDDFSRPFNSIEFDSSILDLINLEDGGETPNLLPEHNPFLESFGAHQEDEDLHFAIEAESPKVVYNAPRVIINHHDSFALDTIEDARISLPDSPRGGSQDLSLSRLKVPGSPRALVLPRASVSPRFGSPTSPAALIDTAAPFESVKDAVSKFGGITDWKAHKIQTIEKRKTVDQELEKIQEDMPEYKKQAVVAEEAKQQVVLELERTKSVVEELKLELEKAEKEEQQAKQDSDLAKLRVQEMENGIADESGGAVKTQLEVAKARHVSAVFELGVLREEIEMVSSEYESLLKEKESAAKKAEDSVLAAKDVEKQMTGLTIEVIATKELLESARAAHLEAEEKKLEAAMARDQDVYNREKELKMVEEEIERFRQDMHAADDVRIKLETASLLQQDLRAEIASYKDDNMIGKRNNSELQAAVDSARKELEEVKSNIGKAVSEVKTLKIIVGSLQSELEREKKDLSETKQREALSVQRNSKEAREERCSEIAKKLQEANKEAEEATSLALATQEELRKAKEESEEARTGVSAIESQLVEAKREMEAAKASEKLALAAIKALQETEYSTKIEDISTPRSIIISVEEYYELSKQAHEVEEAANRKLAEIVSQIEVAKEEESRVLEKIEEVNRETAFQREKLKEAMDKVEKARDKKVSMDQELRKWNSENGKRSPKSSPESGEKENPDLGKSKSALHSARSFAFGEQESSNVGDSSNVTHEAKKKKKRFSLLPKVFMFLSRKKSNK</sequence>
<protein>
    <submittedName>
        <fullName evidence="5">Uncharacterized protein</fullName>
    </submittedName>
</protein>
<evidence type="ECO:0000313" key="5">
    <source>
        <dbReference type="EMBL" id="CAH8348574.1"/>
    </source>
</evidence>
<feature type="region of interest" description="Disordered" evidence="4">
    <location>
        <begin position="648"/>
        <end position="734"/>
    </location>
</feature>